<keyword evidence="2 5" id="KW-0853">WD repeat</keyword>
<evidence type="ECO:0000256" key="5">
    <source>
        <dbReference type="PROSITE-ProRule" id="PRU00221"/>
    </source>
</evidence>
<evidence type="ECO:0000259" key="8">
    <source>
        <dbReference type="Pfam" id="PF08625"/>
    </source>
</evidence>
<dbReference type="InterPro" id="IPR013934">
    <property type="entry name" value="Utp13_C"/>
</dbReference>
<dbReference type="GO" id="GO:0034511">
    <property type="term" value="F:U3 snoRNA binding"/>
    <property type="evidence" value="ECO:0007669"/>
    <property type="project" value="TreeGrafter"/>
</dbReference>
<evidence type="ECO:0000256" key="2">
    <source>
        <dbReference type="ARBA" id="ARBA00022574"/>
    </source>
</evidence>
<feature type="repeat" description="WD" evidence="5">
    <location>
        <begin position="556"/>
        <end position="597"/>
    </location>
</feature>
<dbReference type="PROSITE" id="PS50082">
    <property type="entry name" value="WD_REPEATS_2"/>
    <property type="match status" value="9"/>
</dbReference>
<evidence type="ECO:0000313" key="9">
    <source>
        <dbReference type="EMBL" id="OQV16522.1"/>
    </source>
</evidence>
<name>A0A1W0WMW1_HYPEX</name>
<protein>
    <submittedName>
        <fullName evidence="9">Transducin beta-like protein 3</fullName>
    </submittedName>
</protein>
<dbReference type="PANTHER" id="PTHR19854">
    <property type="entry name" value="TRANSDUCIN BETA-LIKE 3"/>
    <property type="match status" value="1"/>
</dbReference>
<feature type="repeat" description="WD" evidence="5">
    <location>
        <begin position="185"/>
        <end position="226"/>
    </location>
</feature>
<dbReference type="InterPro" id="IPR036322">
    <property type="entry name" value="WD40_repeat_dom_sf"/>
</dbReference>
<feature type="repeat" description="WD" evidence="5">
    <location>
        <begin position="418"/>
        <end position="461"/>
    </location>
</feature>
<feature type="coiled-coil region" evidence="6">
    <location>
        <begin position="630"/>
        <end position="660"/>
    </location>
</feature>
<organism evidence="9 10">
    <name type="scientific">Hypsibius exemplaris</name>
    <name type="common">Freshwater tardigrade</name>
    <dbReference type="NCBI Taxonomy" id="2072580"/>
    <lineage>
        <taxon>Eukaryota</taxon>
        <taxon>Metazoa</taxon>
        <taxon>Ecdysozoa</taxon>
        <taxon>Tardigrada</taxon>
        <taxon>Eutardigrada</taxon>
        <taxon>Parachela</taxon>
        <taxon>Hypsibioidea</taxon>
        <taxon>Hypsibiidae</taxon>
        <taxon>Hypsibius</taxon>
    </lineage>
</organism>
<dbReference type="OrthoDB" id="5414888at2759"/>
<dbReference type="PROSITE" id="PS00678">
    <property type="entry name" value="WD_REPEATS_1"/>
    <property type="match status" value="2"/>
</dbReference>
<evidence type="ECO:0000256" key="7">
    <source>
        <dbReference type="SAM" id="MobiDB-lite"/>
    </source>
</evidence>
<dbReference type="PANTHER" id="PTHR19854:SF15">
    <property type="entry name" value="TRANSDUCIN BETA-LIKE PROTEIN 3"/>
    <property type="match status" value="1"/>
</dbReference>
<evidence type="ECO:0000256" key="3">
    <source>
        <dbReference type="ARBA" id="ARBA00022737"/>
    </source>
</evidence>
<dbReference type="GO" id="GO:0030686">
    <property type="term" value="C:90S preribosome"/>
    <property type="evidence" value="ECO:0007669"/>
    <property type="project" value="TreeGrafter"/>
</dbReference>
<feature type="repeat" description="WD" evidence="5">
    <location>
        <begin position="372"/>
        <end position="413"/>
    </location>
</feature>
<dbReference type="PRINTS" id="PR00320">
    <property type="entry name" value="GPROTEINBRPT"/>
</dbReference>
<dbReference type="SUPFAM" id="SSF50969">
    <property type="entry name" value="YVTN repeat-like/Quinoprotein amine dehydrogenase"/>
    <property type="match status" value="1"/>
</dbReference>
<dbReference type="EMBL" id="MTYJ01000073">
    <property type="protein sequence ID" value="OQV16522.1"/>
    <property type="molecule type" value="Genomic_DNA"/>
</dbReference>
<feature type="region of interest" description="Disordered" evidence="7">
    <location>
        <begin position="791"/>
        <end position="820"/>
    </location>
</feature>
<proteinExistence type="predicted"/>
<dbReference type="Gene3D" id="2.130.10.10">
    <property type="entry name" value="YVTN repeat-like/Quinoprotein amine dehydrogenase"/>
    <property type="match status" value="5"/>
</dbReference>
<evidence type="ECO:0000313" key="10">
    <source>
        <dbReference type="Proteomes" id="UP000192578"/>
    </source>
</evidence>
<dbReference type="InterPro" id="IPR015943">
    <property type="entry name" value="WD40/YVTN_repeat-like_dom_sf"/>
</dbReference>
<dbReference type="InterPro" id="IPR019775">
    <property type="entry name" value="WD40_repeat_CS"/>
</dbReference>
<evidence type="ECO:0000256" key="1">
    <source>
        <dbReference type="ARBA" id="ARBA00004604"/>
    </source>
</evidence>
<dbReference type="GO" id="GO:0000480">
    <property type="term" value="P:endonucleolytic cleavage in 5'-ETS of tricistronic rRNA transcript (SSU-rRNA, 5.8S rRNA, LSU-rRNA)"/>
    <property type="evidence" value="ECO:0007669"/>
    <property type="project" value="TreeGrafter"/>
</dbReference>
<keyword evidence="3" id="KW-0677">Repeat</keyword>
<reference evidence="10" key="1">
    <citation type="submission" date="2017-01" db="EMBL/GenBank/DDBJ databases">
        <title>Comparative genomics of anhydrobiosis in the tardigrade Hypsibius dujardini.</title>
        <authorList>
            <person name="Yoshida Y."/>
            <person name="Koutsovoulos G."/>
            <person name="Laetsch D."/>
            <person name="Stevens L."/>
            <person name="Kumar S."/>
            <person name="Horikawa D."/>
            <person name="Ishino K."/>
            <person name="Komine S."/>
            <person name="Tomita M."/>
            <person name="Blaxter M."/>
            <person name="Arakawa K."/>
        </authorList>
    </citation>
    <scope>NUCLEOTIDE SEQUENCE [LARGE SCALE GENOMIC DNA]</scope>
    <source>
        <strain evidence="10">Z151</strain>
    </source>
</reference>
<sequence length="820" mass="91190">MGSKLKTNFVVQTKFEPFYVAGKIEVSRDGHRIFTSSGNSVKVFNVENGVAEKTIQTEESDQISQFLLNPVNEHLITASRNLLVREWSWTDSTCLKTWKAVHHSPISCMAFDSTGELLATGSGDATIKIWHSVLKCHTHSFRGSSGVVSVLKFHPDAKRGLLVSTSDDYLIRIWNLNPAKLAAALEGHFSAVSDIQFADDGLHLISAGRDKVLILWSLSTSSQIKTVPVFEEIERFIVLPASSAFPEFNTPEGPFNVLTGGARGVLSVWDLKNGRNLHPGSLPSESDAAVADHKRIIQLHFDRPSRRLFVVTVDQSILLYDLPNLKPSHQFSGYNDEVFDVKFVGDDRFAVVATNSPRLKLYNVTTADCKFADGHTESVLCVAVFHQSNLVVTGSKDCDIRLWRFSESKGSLKCVASASGHTSTVGALACSNSSKHPFIVSGSEDSTMKIWTVQQDKSDKRDSFSLHCIHTEVAHDKGINSVALSPDDKWIASAGGDKTAKVWKKEPFGLKGVLRGHRKAVWCVVFAPHDQIIGTSSGDGTIKLWTVSDLRCIKTFEGHDCSVMKVAFLSRGLQLLSSGSDGLLKLWDVRKNICTKTFDEHDDKVWAVEVSQDESKVLTGAGDSTFLLWKDVTEQELDEERQKQDTLIQEEQELQNLLQKNEFAKAFRLALRLDQPGRLLNIISGMLETETGQMEIKVAVRALEDFQLEQLLQYIVIWNTNSRHTYPAQCTLNCVFTSILPKRLLGLPKIKTLVESLIPYTERHASRLDQLHVSSMTYKYLSNNVKKLSELPSKPTTQLPVNGNIPYPDSASMEAEEEMV</sequence>
<keyword evidence="6" id="KW-0175">Coiled coil</keyword>
<keyword evidence="4" id="KW-0539">Nucleus</keyword>
<evidence type="ECO:0000256" key="4">
    <source>
        <dbReference type="ARBA" id="ARBA00023242"/>
    </source>
</evidence>
<dbReference type="Proteomes" id="UP000192578">
    <property type="component" value="Unassembled WGS sequence"/>
</dbReference>
<evidence type="ECO:0000256" key="6">
    <source>
        <dbReference type="SAM" id="Coils"/>
    </source>
</evidence>
<dbReference type="SUPFAM" id="SSF50978">
    <property type="entry name" value="WD40 repeat-like"/>
    <property type="match status" value="2"/>
</dbReference>
<feature type="repeat" description="WD" evidence="5">
    <location>
        <begin position="141"/>
        <end position="184"/>
    </location>
</feature>
<dbReference type="AlphaFoldDB" id="A0A1W0WMW1"/>
<dbReference type="InterPro" id="IPR020472">
    <property type="entry name" value="WD40_PAC1"/>
</dbReference>
<feature type="repeat" description="WD" evidence="5">
    <location>
        <begin position="514"/>
        <end position="555"/>
    </location>
</feature>
<keyword evidence="10" id="KW-1185">Reference proteome</keyword>
<comment type="subcellular location">
    <subcellularLocation>
        <location evidence="1">Nucleus</location>
        <location evidence="1">Nucleolus</location>
    </subcellularLocation>
</comment>
<feature type="repeat" description="WD" evidence="5">
    <location>
        <begin position="472"/>
        <end position="504"/>
    </location>
</feature>
<gene>
    <name evidence="9" type="ORF">BV898_09361</name>
</gene>
<dbReference type="PROSITE" id="PS50294">
    <property type="entry name" value="WD_REPEATS_REGION"/>
    <property type="match status" value="9"/>
</dbReference>
<dbReference type="InterPro" id="IPR011044">
    <property type="entry name" value="Quino_amine_DH_bsu"/>
</dbReference>
<feature type="repeat" description="WD" evidence="5">
    <location>
        <begin position="598"/>
        <end position="639"/>
    </location>
</feature>
<dbReference type="Pfam" id="PF08625">
    <property type="entry name" value="Utp13"/>
    <property type="match status" value="1"/>
</dbReference>
<dbReference type="GO" id="GO:0000472">
    <property type="term" value="P:endonucleolytic cleavage to generate mature 5'-end of SSU-rRNA from (SSU-rRNA, 5.8S rRNA, LSU-rRNA)"/>
    <property type="evidence" value="ECO:0007669"/>
    <property type="project" value="TreeGrafter"/>
</dbReference>
<accession>A0A1W0WMW1</accession>
<dbReference type="SMART" id="SM00320">
    <property type="entry name" value="WD40"/>
    <property type="match status" value="13"/>
</dbReference>
<comment type="caution">
    <text evidence="9">The sequence shown here is derived from an EMBL/GenBank/DDBJ whole genome shotgun (WGS) entry which is preliminary data.</text>
</comment>
<dbReference type="GO" id="GO:0032040">
    <property type="term" value="C:small-subunit processome"/>
    <property type="evidence" value="ECO:0007669"/>
    <property type="project" value="InterPro"/>
</dbReference>
<dbReference type="InterPro" id="IPR001680">
    <property type="entry name" value="WD40_rpt"/>
</dbReference>
<dbReference type="Pfam" id="PF00400">
    <property type="entry name" value="WD40"/>
    <property type="match status" value="9"/>
</dbReference>
<feature type="domain" description="U3 small nucleolar RNA-associated protein 13 C-terminal" evidence="8">
    <location>
        <begin position="651"/>
        <end position="783"/>
    </location>
</feature>
<dbReference type="CDD" id="cd00200">
    <property type="entry name" value="WD40"/>
    <property type="match status" value="2"/>
</dbReference>
<feature type="repeat" description="WD" evidence="5">
    <location>
        <begin position="99"/>
        <end position="130"/>
    </location>
</feature>